<evidence type="ECO:0000256" key="7">
    <source>
        <dbReference type="ARBA" id="ARBA00022777"/>
    </source>
</evidence>
<name>A0A8J5VUN4_ZIZPA</name>
<evidence type="ECO:0000256" key="14">
    <source>
        <dbReference type="SAM" id="Phobius"/>
    </source>
</evidence>
<dbReference type="GO" id="GO:0007166">
    <property type="term" value="P:cell surface receptor signaling pathway"/>
    <property type="evidence" value="ECO:0007669"/>
    <property type="project" value="InterPro"/>
</dbReference>
<dbReference type="GO" id="GO:0030247">
    <property type="term" value="F:polysaccharide binding"/>
    <property type="evidence" value="ECO:0007669"/>
    <property type="project" value="InterPro"/>
</dbReference>
<evidence type="ECO:0000256" key="8">
    <source>
        <dbReference type="ARBA" id="ARBA00022840"/>
    </source>
</evidence>
<evidence type="ECO:0000313" key="18">
    <source>
        <dbReference type="Proteomes" id="UP000729402"/>
    </source>
</evidence>
<keyword evidence="12" id="KW-0325">Glycoprotein</keyword>
<keyword evidence="10 14" id="KW-0472">Membrane</keyword>
<keyword evidence="11" id="KW-1015">Disulfide bond</keyword>
<dbReference type="PROSITE" id="PS01187">
    <property type="entry name" value="EGF_CA"/>
    <property type="match status" value="1"/>
</dbReference>
<evidence type="ECO:0000256" key="1">
    <source>
        <dbReference type="ARBA" id="ARBA00004479"/>
    </source>
</evidence>
<dbReference type="InterPro" id="IPR045274">
    <property type="entry name" value="WAK-like"/>
</dbReference>
<feature type="domain" description="Protein kinase" evidence="16">
    <location>
        <begin position="429"/>
        <end position="700"/>
    </location>
</feature>
<accession>A0A8J5VUN4</accession>
<evidence type="ECO:0000256" key="9">
    <source>
        <dbReference type="ARBA" id="ARBA00022989"/>
    </source>
</evidence>
<dbReference type="InterPro" id="IPR000742">
    <property type="entry name" value="EGF"/>
</dbReference>
<dbReference type="FunFam" id="3.30.200.20:FF:000043">
    <property type="entry name" value="Wall-associated receptor kinase 2"/>
    <property type="match status" value="1"/>
</dbReference>
<organism evidence="17 18">
    <name type="scientific">Zizania palustris</name>
    <name type="common">Northern wild rice</name>
    <dbReference type="NCBI Taxonomy" id="103762"/>
    <lineage>
        <taxon>Eukaryota</taxon>
        <taxon>Viridiplantae</taxon>
        <taxon>Streptophyta</taxon>
        <taxon>Embryophyta</taxon>
        <taxon>Tracheophyta</taxon>
        <taxon>Spermatophyta</taxon>
        <taxon>Magnoliopsida</taxon>
        <taxon>Liliopsida</taxon>
        <taxon>Poales</taxon>
        <taxon>Poaceae</taxon>
        <taxon>BOP clade</taxon>
        <taxon>Oryzoideae</taxon>
        <taxon>Oryzeae</taxon>
        <taxon>Zizaniinae</taxon>
        <taxon>Zizania</taxon>
    </lineage>
</organism>
<dbReference type="InterPro" id="IPR000719">
    <property type="entry name" value="Prot_kinase_dom"/>
</dbReference>
<evidence type="ECO:0000256" key="6">
    <source>
        <dbReference type="ARBA" id="ARBA00022741"/>
    </source>
</evidence>
<evidence type="ECO:0000256" key="15">
    <source>
        <dbReference type="SAM" id="SignalP"/>
    </source>
</evidence>
<feature type="binding site" evidence="13">
    <location>
        <position position="458"/>
    </location>
    <ligand>
        <name>ATP</name>
        <dbReference type="ChEBI" id="CHEBI:30616"/>
    </ligand>
</feature>
<dbReference type="FunFam" id="1.10.510.10:FF:000084">
    <property type="entry name" value="Wall-associated receptor kinase 2"/>
    <property type="match status" value="1"/>
</dbReference>
<dbReference type="EMBL" id="JAAALK010000287">
    <property type="protein sequence ID" value="KAG8060663.1"/>
    <property type="molecule type" value="Genomic_DNA"/>
</dbReference>
<keyword evidence="7" id="KW-0418">Kinase</keyword>
<dbReference type="PANTHER" id="PTHR27005">
    <property type="entry name" value="WALL-ASSOCIATED RECEPTOR KINASE-LIKE 21"/>
    <property type="match status" value="1"/>
</dbReference>
<dbReference type="InterPro" id="IPR001881">
    <property type="entry name" value="EGF-like_Ca-bd_dom"/>
</dbReference>
<evidence type="ECO:0000259" key="16">
    <source>
        <dbReference type="PROSITE" id="PS50011"/>
    </source>
</evidence>
<dbReference type="SMART" id="SM00179">
    <property type="entry name" value="EGF_CA"/>
    <property type="match status" value="1"/>
</dbReference>
<dbReference type="SMART" id="SM00181">
    <property type="entry name" value="EGF"/>
    <property type="match status" value="2"/>
</dbReference>
<evidence type="ECO:0000256" key="2">
    <source>
        <dbReference type="ARBA" id="ARBA00022527"/>
    </source>
</evidence>
<gene>
    <name evidence="17" type="ORF">GUJ93_ZPchr0002g24639</name>
</gene>
<dbReference type="GO" id="GO:0004674">
    <property type="term" value="F:protein serine/threonine kinase activity"/>
    <property type="evidence" value="ECO:0007669"/>
    <property type="project" value="UniProtKB-KW"/>
</dbReference>
<keyword evidence="5 15" id="KW-0732">Signal</keyword>
<evidence type="ECO:0000256" key="10">
    <source>
        <dbReference type="ARBA" id="ARBA00023136"/>
    </source>
</evidence>
<evidence type="ECO:0000256" key="12">
    <source>
        <dbReference type="ARBA" id="ARBA00023180"/>
    </source>
</evidence>
<evidence type="ECO:0000256" key="11">
    <source>
        <dbReference type="ARBA" id="ARBA00023157"/>
    </source>
</evidence>
<dbReference type="PANTHER" id="PTHR27005:SF394">
    <property type="entry name" value="OS02G0808100 PROTEIN"/>
    <property type="match status" value="1"/>
</dbReference>
<evidence type="ECO:0000256" key="5">
    <source>
        <dbReference type="ARBA" id="ARBA00022729"/>
    </source>
</evidence>
<comment type="subcellular location">
    <subcellularLocation>
        <location evidence="1">Membrane</location>
        <topology evidence="1">Single-pass type I membrane protein</topology>
    </subcellularLocation>
</comment>
<dbReference type="InterPro" id="IPR018097">
    <property type="entry name" value="EGF_Ca-bd_CS"/>
</dbReference>
<dbReference type="SMART" id="SM00220">
    <property type="entry name" value="S_TKc"/>
    <property type="match status" value="1"/>
</dbReference>
<dbReference type="Pfam" id="PF13947">
    <property type="entry name" value="GUB_WAK_bind"/>
    <property type="match status" value="1"/>
</dbReference>
<dbReference type="PROSITE" id="PS50011">
    <property type="entry name" value="PROTEIN_KINASE_DOM"/>
    <property type="match status" value="1"/>
</dbReference>
<reference evidence="17" key="2">
    <citation type="submission" date="2021-02" db="EMBL/GenBank/DDBJ databases">
        <authorList>
            <person name="Kimball J.A."/>
            <person name="Haas M.W."/>
            <person name="Macchietto M."/>
            <person name="Kono T."/>
            <person name="Duquette J."/>
            <person name="Shao M."/>
        </authorList>
    </citation>
    <scope>NUCLEOTIDE SEQUENCE</scope>
    <source>
        <tissue evidence="17">Fresh leaf tissue</tissue>
    </source>
</reference>
<keyword evidence="3" id="KW-0808">Transferase</keyword>
<dbReference type="Pfam" id="PF00069">
    <property type="entry name" value="Pkinase"/>
    <property type="match status" value="1"/>
</dbReference>
<keyword evidence="6 13" id="KW-0547">Nucleotide-binding</keyword>
<comment type="caution">
    <text evidence="17">The sequence shown here is derived from an EMBL/GenBank/DDBJ whole genome shotgun (WGS) entry which is preliminary data.</text>
</comment>
<dbReference type="OrthoDB" id="642521at2759"/>
<feature type="chain" id="PRO_5035226639" description="Protein kinase domain-containing protein" evidence="15">
    <location>
        <begin position="27"/>
        <end position="742"/>
    </location>
</feature>
<keyword evidence="2" id="KW-0723">Serine/threonine-protein kinase</keyword>
<evidence type="ECO:0000313" key="17">
    <source>
        <dbReference type="EMBL" id="KAG8060663.1"/>
    </source>
</evidence>
<dbReference type="AlphaFoldDB" id="A0A8J5VUN4"/>
<dbReference type="InterPro" id="IPR008271">
    <property type="entry name" value="Ser/Thr_kinase_AS"/>
</dbReference>
<keyword evidence="18" id="KW-1185">Reference proteome</keyword>
<keyword evidence="9 14" id="KW-1133">Transmembrane helix</keyword>
<keyword evidence="8 13" id="KW-0067">ATP-binding</keyword>
<feature type="transmembrane region" description="Helical" evidence="14">
    <location>
        <begin position="354"/>
        <end position="378"/>
    </location>
</feature>
<dbReference type="GO" id="GO:0005524">
    <property type="term" value="F:ATP binding"/>
    <property type="evidence" value="ECO:0007669"/>
    <property type="project" value="UniProtKB-UniRule"/>
</dbReference>
<evidence type="ECO:0000256" key="13">
    <source>
        <dbReference type="PROSITE-ProRule" id="PRU10141"/>
    </source>
</evidence>
<dbReference type="GO" id="GO:0005886">
    <property type="term" value="C:plasma membrane"/>
    <property type="evidence" value="ECO:0007669"/>
    <property type="project" value="TreeGrafter"/>
</dbReference>
<evidence type="ECO:0000256" key="4">
    <source>
        <dbReference type="ARBA" id="ARBA00022692"/>
    </source>
</evidence>
<sequence>MATLQLQTVALAVLLLRLTPETPASAQQLSGCPDKCGDISIPYPFGIGASCALDSGFELECNHTNSPPRLIVSTHRQQLTGLSLADGEAIALLNAKRECYNSTYQDFNKNDESTASIMNLTGSTTYRFSAARNRFVALGCPNLGYFIDSTQCYVSGCTSVCRPAHWGSVKLGMCTGVGCCQSKIPPYIDLFEPYMLSFNRGERYTKFYDNTTTCRYVFLVEDKWIEKTYRDYVDYNRTDNFAVPVVLDWAVRSIGNCSAARHNRTGYACRGAHSDCFDIRDSEGYRCRCSKGYQGNPYLDGGCTDIDECRRKDEYPCYGVCRNLPGNYTCECPPETSGDATKKDGCRKKDRFTLALKVVTGISVGVFLSVFMCFWLYLGIQKRKLITTKQTFFEQNGGVLLQHQMCSGGGTGGFRIFSTEELEKATNSFAADRVLGRGGHGIVYKGVLEDKTVVAIKKSKMMEETQTNEFAREMFILSQLNHRNVVKLLGCCLEVEVPMLVYEYVSNGTLYHYIHGKDSKAAESAEALSYMHSSASPPILHGDVKTANILLDDKLNAKVSDFGASKLAPTDEAEIATMVQGTCGYLDPEYIMTCQLTDKSDVYSFSVVLLELLTRKKALYLDGSEESRSLVSSFTKAVKTGCHRELLDSQVRKEMTAEMLKEIVHLLMRGLSMNGEERPTMKEVADRLEMLRRYQQHPWAQAEGSPEENQSLLGMEQWSVNFQYRQQDVLDLEEGSTYMFSL</sequence>
<dbReference type="CDD" id="cd00054">
    <property type="entry name" value="EGF_CA"/>
    <property type="match status" value="1"/>
</dbReference>
<dbReference type="InterPro" id="IPR025287">
    <property type="entry name" value="WAK_GUB"/>
</dbReference>
<dbReference type="InterPro" id="IPR017441">
    <property type="entry name" value="Protein_kinase_ATP_BS"/>
</dbReference>
<proteinExistence type="predicted"/>
<dbReference type="PROSITE" id="PS00108">
    <property type="entry name" value="PROTEIN_KINASE_ST"/>
    <property type="match status" value="1"/>
</dbReference>
<dbReference type="PROSITE" id="PS00010">
    <property type="entry name" value="ASX_HYDROXYL"/>
    <property type="match status" value="1"/>
</dbReference>
<protein>
    <recommendedName>
        <fullName evidence="16">Protein kinase domain-containing protein</fullName>
    </recommendedName>
</protein>
<evidence type="ECO:0000256" key="3">
    <source>
        <dbReference type="ARBA" id="ARBA00022679"/>
    </source>
</evidence>
<dbReference type="FunFam" id="2.10.25.10:FF:000355">
    <property type="entry name" value="Wall-associated receptor kinase 3"/>
    <property type="match status" value="1"/>
</dbReference>
<dbReference type="PROSITE" id="PS00107">
    <property type="entry name" value="PROTEIN_KINASE_ATP"/>
    <property type="match status" value="1"/>
</dbReference>
<feature type="signal peptide" evidence="15">
    <location>
        <begin position="1"/>
        <end position="26"/>
    </location>
</feature>
<keyword evidence="4 14" id="KW-0812">Transmembrane</keyword>
<dbReference type="InterPro" id="IPR000152">
    <property type="entry name" value="EGF-type_Asp/Asn_hydroxyl_site"/>
</dbReference>
<reference evidence="17" key="1">
    <citation type="journal article" date="2021" name="bioRxiv">
        <title>Whole Genome Assembly and Annotation of Northern Wild Rice, Zizania palustris L., Supports a Whole Genome Duplication in the Zizania Genus.</title>
        <authorList>
            <person name="Haas M."/>
            <person name="Kono T."/>
            <person name="Macchietto M."/>
            <person name="Millas R."/>
            <person name="McGilp L."/>
            <person name="Shao M."/>
            <person name="Duquette J."/>
            <person name="Hirsch C.N."/>
            <person name="Kimball J."/>
        </authorList>
    </citation>
    <scope>NUCLEOTIDE SEQUENCE</scope>
    <source>
        <tissue evidence="17">Fresh leaf tissue</tissue>
    </source>
</reference>
<dbReference type="Proteomes" id="UP000729402">
    <property type="component" value="Unassembled WGS sequence"/>
</dbReference>
<dbReference type="GO" id="GO:0005509">
    <property type="term" value="F:calcium ion binding"/>
    <property type="evidence" value="ECO:0007669"/>
    <property type="project" value="InterPro"/>
</dbReference>